<dbReference type="AlphaFoldDB" id="A0A0G0Z5H1"/>
<evidence type="ECO:0008006" key="4">
    <source>
        <dbReference type="Google" id="ProtNLM"/>
    </source>
</evidence>
<evidence type="ECO:0000313" key="3">
    <source>
        <dbReference type="Proteomes" id="UP000034875"/>
    </source>
</evidence>
<keyword evidence="1" id="KW-0812">Transmembrane</keyword>
<dbReference type="EMBL" id="LCCZ01000016">
    <property type="protein sequence ID" value="KKS43944.1"/>
    <property type="molecule type" value="Genomic_DNA"/>
</dbReference>
<sequence length="403" mass="45168">MCRRVTESIFGLGGESPMGAGVRFLNRKIFSKIVFLFFLITLVVFVGSNIFLNTKVKDVITTHLRASFNKNVHIRRLSWQWPLTLRLSEFSFDGKNFVKDVQLTIGFSDLSREGIHIIKLNLIEPLVNLQRTKEGEVELDGFSFKGNEVKREASGVLPPSLQGLESFDPALKRKERGLQWRNFIKSQLRIDQLVIQNGQINFTDLSSEKTSQVTLEGVQVIAKNVGLPLNRDINTPFSLKALLNTRGRWPVSEGVINSSGWINIKRKDMEVDLDVIKPDGDLGLTAKLVSRNNDMQVKGNINLNDLNAVIKSPPEESLSSFESFFWGALSSSGLRISTDFAFDTKMDDFRVHQVVLSGDVGFNSGSSSQKEGDPAGDEKLNDMGKYFEAFGKKLYEEVIKQSP</sequence>
<organism evidence="2 3">
    <name type="scientific">candidate division CPR1 bacterium GW2011_GWA2_42_17</name>
    <dbReference type="NCBI Taxonomy" id="1618341"/>
    <lineage>
        <taxon>Bacteria</taxon>
        <taxon>candidate division CPR1</taxon>
    </lineage>
</organism>
<comment type="caution">
    <text evidence="2">The sequence shown here is derived from an EMBL/GenBank/DDBJ whole genome shotgun (WGS) entry which is preliminary data.</text>
</comment>
<protein>
    <recommendedName>
        <fullName evidence="4">AsmA domain-containing protein</fullName>
    </recommendedName>
</protein>
<name>A0A0G0Z5H1_9BACT</name>
<evidence type="ECO:0000256" key="1">
    <source>
        <dbReference type="SAM" id="Phobius"/>
    </source>
</evidence>
<keyword evidence="1" id="KW-0472">Membrane</keyword>
<feature type="transmembrane region" description="Helical" evidence="1">
    <location>
        <begin position="33"/>
        <end position="52"/>
    </location>
</feature>
<evidence type="ECO:0000313" key="2">
    <source>
        <dbReference type="EMBL" id="KKS43944.1"/>
    </source>
</evidence>
<proteinExistence type="predicted"/>
<dbReference type="Proteomes" id="UP000034875">
    <property type="component" value="Unassembled WGS sequence"/>
</dbReference>
<keyword evidence="1" id="KW-1133">Transmembrane helix</keyword>
<accession>A0A0G0Z5H1</accession>
<reference evidence="2 3" key="1">
    <citation type="journal article" date="2015" name="Nature">
        <title>rRNA introns, odd ribosomes, and small enigmatic genomes across a large radiation of phyla.</title>
        <authorList>
            <person name="Brown C.T."/>
            <person name="Hug L.A."/>
            <person name="Thomas B.C."/>
            <person name="Sharon I."/>
            <person name="Castelle C.J."/>
            <person name="Singh A."/>
            <person name="Wilkins M.J."/>
            <person name="Williams K.H."/>
            <person name="Banfield J.F."/>
        </authorList>
    </citation>
    <scope>NUCLEOTIDE SEQUENCE [LARGE SCALE GENOMIC DNA]</scope>
</reference>
<gene>
    <name evidence="2" type="ORF">UV05_C0016G0007</name>
</gene>